<sequence length="408" mass="44989">MTVLKTTHNTIIAGKYCGKPVYCSPNANNIYQELLNLARSGNHWARVTVEGVQSLASGRLHQNNIFVQPNHLARGGTEEFVMILPGCKVSVEKLPNDEFKILHFDADLNFSELQAAQKRAGLYRSELIEGQWDTKFQEKGKILEEKNRIVAISDRRREKVEDIAHEVADYVSDAPMSGGSLRVNADGFDLHITPGKKKIGGLMNYREAIKPTHISSLNESAYLLAKTMYDAKNIQGVSWISEFGGSAVLTQAMKILADRNVTLEKHTVFLYRPSTSPNVAVQIAHQLNLNLDRKFIHTHPLDAIGNRDQLELIANRVRAKNDTYKLKNAPWDALAYGTKLQGASTAALTIAGVSTLGISNPQALAFVTAVGTVAGLGKLGMNLAEGWTPRLHKKANKLLGKNYDVRPD</sequence>
<organism evidence="1 2">
    <name type="scientific">Endozoicomonas numazuensis</name>
    <dbReference type="NCBI Taxonomy" id="1137799"/>
    <lineage>
        <taxon>Bacteria</taxon>
        <taxon>Pseudomonadati</taxon>
        <taxon>Pseudomonadota</taxon>
        <taxon>Gammaproteobacteria</taxon>
        <taxon>Oceanospirillales</taxon>
        <taxon>Endozoicomonadaceae</taxon>
        <taxon>Endozoicomonas</taxon>
    </lineage>
</organism>
<dbReference type="EMBL" id="JOKH01000010">
    <property type="protein sequence ID" value="KEQ12254.1"/>
    <property type="molecule type" value="Genomic_DNA"/>
</dbReference>
<dbReference type="eggNOG" id="ENOG5031NRF">
    <property type="taxonomic scope" value="Bacteria"/>
</dbReference>
<evidence type="ECO:0000313" key="1">
    <source>
        <dbReference type="EMBL" id="KEQ12254.1"/>
    </source>
</evidence>
<reference evidence="1 2" key="1">
    <citation type="submission" date="2014-06" db="EMBL/GenBank/DDBJ databases">
        <title>Whole Genome Sequences of Three Symbiotic Endozoicomonas Bacteria.</title>
        <authorList>
            <person name="Neave M.J."/>
            <person name="Apprill A."/>
            <person name="Voolstra C.R."/>
        </authorList>
    </citation>
    <scope>NUCLEOTIDE SEQUENCE [LARGE SCALE GENOMIC DNA]</scope>
    <source>
        <strain evidence="1 2">DSM 25634</strain>
    </source>
</reference>
<proteinExistence type="predicted"/>
<dbReference type="OrthoDB" id="6190775at2"/>
<dbReference type="STRING" id="1137799.GZ78_27910"/>
<accession>A0A081N1D1</accession>
<dbReference type="RefSeq" id="WP_034842802.1">
    <property type="nucleotide sequence ID" value="NZ_JOKH01000010.1"/>
</dbReference>
<dbReference type="AlphaFoldDB" id="A0A081N1D1"/>
<name>A0A081N1D1_9GAMM</name>
<dbReference type="Proteomes" id="UP000028073">
    <property type="component" value="Unassembled WGS sequence"/>
</dbReference>
<protein>
    <submittedName>
        <fullName evidence="1">Uncharacterized protein</fullName>
    </submittedName>
</protein>
<comment type="caution">
    <text evidence="1">The sequence shown here is derived from an EMBL/GenBank/DDBJ whole genome shotgun (WGS) entry which is preliminary data.</text>
</comment>
<gene>
    <name evidence="1" type="ORF">GZ78_27910</name>
</gene>
<evidence type="ECO:0000313" key="2">
    <source>
        <dbReference type="Proteomes" id="UP000028073"/>
    </source>
</evidence>
<keyword evidence="2" id="KW-1185">Reference proteome</keyword>